<dbReference type="EMBL" id="AP023356">
    <property type="protein sequence ID" value="BCJ46570.1"/>
    <property type="molecule type" value="Genomic_DNA"/>
</dbReference>
<dbReference type="RefSeq" id="WP_189331825.1">
    <property type="nucleotide sequence ID" value="NZ_AP023356.1"/>
</dbReference>
<evidence type="ECO:0008006" key="3">
    <source>
        <dbReference type="Google" id="ProtNLM"/>
    </source>
</evidence>
<reference evidence="1 2" key="1">
    <citation type="submission" date="2020-08" db="EMBL/GenBank/DDBJ databases">
        <title>Whole genome shotgun sequence of Actinoplanes ianthinogenes NBRC 13996.</title>
        <authorList>
            <person name="Komaki H."/>
            <person name="Tamura T."/>
        </authorList>
    </citation>
    <scope>NUCLEOTIDE SEQUENCE [LARGE SCALE GENOMIC DNA]</scope>
    <source>
        <strain evidence="1 2">NBRC 13996</strain>
    </source>
</reference>
<keyword evidence="2" id="KW-1185">Reference proteome</keyword>
<evidence type="ECO:0000313" key="1">
    <source>
        <dbReference type="EMBL" id="BCJ46570.1"/>
    </source>
</evidence>
<organism evidence="1 2">
    <name type="scientific">Actinoplanes ianthinogenes</name>
    <dbReference type="NCBI Taxonomy" id="122358"/>
    <lineage>
        <taxon>Bacteria</taxon>
        <taxon>Bacillati</taxon>
        <taxon>Actinomycetota</taxon>
        <taxon>Actinomycetes</taxon>
        <taxon>Micromonosporales</taxon>
        <taxon>Micromonosporaceae</taxon>
        <taxon>Actinoplanes</taxon>
    </lineage>
</organism>
<accession>A0ABN6CN38</accession>
<sequence>MADSNTFNIGGVYGGQNDFGGSGNVFNQQVNGLDAAAVAQLLTRVRDNLTDFPDPEAAGRSVTELQRAPVAELARPGRLRTLLEDLHRYAPAGSEALAALTAVITAVRGVTG</sequence>
<evidence type="ECO:0000313" key="2">
    <source>
        <dbReference type="Proteomes" id="UP000676967"/>
    </source>
</evidence>
<dbReference type="Proteomes" id="UP000676967">
    <property type="component" value="Chromosome"/>
</dbReference>
<gene>
    <name evidence="1" type="ORF">Aiant_72270</name>
</gene>
<protein>
    <recommendedName>
        <fullName evidence="3">CdiI immunity protein domain-containing protein</fullName>
    </recommendedName>
</protein>
<proteinExistence type="predicted"/>
<name>A0ABN6CN38_9ACTN</name>